<dbReference type="PRINTS" id="PR00169">
    <property type="entry name" value="KCHANNEL"/>
</dbReference>
<dbReference type="GO" id="GO:0008076">
    <property type="term" value="C:voltage-gated potassium channel complex"/>
    <property type="evidence" value="ECO:0007669"/>
    <property type="project" value="InterPro"/>
</dbReference>
<evidence type="ECO:0000256" key="5">
    <source>
        <dbReference type="ARBA" id="ARBA00022826"/>
    </source>
</evidence>
<evidence type="ECO:0000256" key="11">
    <source>
        <dbReference type="SAM" id="Phobius"/>
    </source>
</evidence>
<keyword evidence="10" id="KW-0407">Ion channel</keyword>
<dbReference type="InterPro" id="IPR028325">
    <property type="entry name" value="VG_K_chnl"/>
</dbReference>
<evidence type="ECO:0000256" key="7">
    <source>
        <dbReference type="ARBA" id="ARBA00022989"/>
    </source>
</evidence>
<organism evidence="13">
    <name type="scientific">gut metagenome</name>
    <dbReference type="NCBI Taxonomy" id="749906"/>
    <lineage>
        <taxon>unclassified sequences</taxon>
        <taxon>metagenomes</taxon>
        <taxon>organismal metagenomes</taxon>
    </lineage>
</organism>
<keyword evidence="7 11" id="KW-1133">Transmembrane helix</keyword>
<feature type="transmembrane region" description="Helical" evidence="11">
    <location>
        <begin position="170"/>
        <end position="191"/>
    </location>
</feature>
<feature type="transmembrane region" description="Helical" evidence="11">
    <location>
        <begin position="234"/>
        <end position="254"/>
    </location>
</feature>
<keyword evidence="3" id="KW-0633">Potassium transport</keyword>
<keyword evidence="9 11" id="KW-0472">Membrane</keyword>
<keyword evidence="5" id="KW-0631">Potassium channel</keyword>
<dbReference type="Gene3D" id="1.10.287.70">
    <property type="match status" value="1"/>
</dbReference>
<dbReference type="EMBL" id="AMCI01007218">
    <property type="protein sequence ID" value="EJW92996.1"/>
    <property type="molecule type" value="Genomic_DNA"/>
</dbReference>
<dbReference type="InterPro" id="IPR005821">
    <property type="entry name" value="Ion_trans_dom"/>
</dbReference>
<keyword evidence="8" id="KW-0406">Ion transport</keyword>
<gene>
    <name evidence="13" type="ORF">EVA_18900</name>
</gene>
<protein>
    <submittedName>
        <fullName evidence="13">Ion transport protein</fullName>
    </submittedName>
</protein>
<feature type="transmembrane region" description="Helical" evidence="11">
    <location>
        <begin position="197"/>
        <end position="213"/>
    </location>
</feature>
<keyword evidence="4 11" id="KW-0812">Transmembrane</keyword>
<keyword evidence="2" id="KW-0813">Transport</keyword>
<sequence>MVFVCLESGKTKVFKRNLKPWNAVQEAQNRNERAGNGGQLGLEQAIARKNSCILSPKRRIVSLVGRKRFLPKAVPLPRFFSIRSISMKLYRFLQYFLTGKFVHYFVLFFISISIAAVIASSYESMANYRIGLFAITYVSSFVFLVEFAARIFSAPAQYPALSRNRARLRYLFSFYGFVDFVAILPCVLSYFYWDTPTVHVIILPYIFIIFKLIRHSRSFQLIGKALASVKEELATAYTACFIMVCFSAILMYYLERSAQPEVFRNIGDGVWWSIVTFATVGYGDIYPVTPLGKLLGGLIALVGIAMIAIPTGIISSSFMHILQQKEQKALQEEEKEEKEVRRD</sequence>
<dbReference type="PANTHER" id="PTHR11537">
    <property type="entry name" value="VOLTAGE-GATED POTASSIUM CHANNEL"/>
    <property type="match status" value="1"/>
</dbReference>
<evidence type="ECO:0000256" key="4">
    <source>
        <dbReference type="ARBA" id="ARBA00022692"/>
    </source>
</evidence>
<dbReference type="GO" id="GO:0005249">
    <property type="term" value="F:voltage-gated potassium channel activity"/>
    <property type="evidence" value="ECO:0007669"/>
    <property type="project" value="InterPro"/>
</dbReference>
<dbReference type="PANTHER" id="PTHR11537:SF254">
    <property type="entry name" value="POTASSIUM VOLTAGE-GATED CHANNEL PROTEIN SHAB"/>
    <property type="match status" value="1"/>
</dbReference>
<feature type="transmembrane region" description="Helical" evidence="11">
    <location>
        <begin position="101"/>
        <end position="122"/>
    </location>
</feature>
<dbReference type="SUPFAM" id="SSF81324">
    <property type="entry name" value="Voltage-gated potassium channels"/>
    <property type="match status" value="1"/>
</dbReference>
<feature type="transmembrane region" description="Helical" evidence="11">
    <location>
        <begin position="128"/>
        <end position="149"/>
    </location>
</feature>
<dbReference type="GO" id="GO:0001508">
    <property type="term" value="P:action potential"/>
    <property type="evidence" value="ECO:0007669"/>
    <property type="project" value="TreeGrafter"/>
</dbReference>
<dbReference type="FunFam" id="1.10.287.70:FF:000028">
    <property type="entry name" value="potassium voltage-gated channel subfamily D member 3"/>
    <property type="match status" value="1"/>
</dbReference>
<evidence type="ECO:0000259" key="12">
    <source>
        <dbReference type="Pfam" id="PF00520"/>
    </source>
</evidence>
<dbReference type="AlphaFoldDB" id="J9FDL7"/>
<reference evidence="13" key="1">
    <citation type="journal article" date="2012" name="PLoS ONE">
        <title>Gene sets for utilization of primary and secondary nutrition supplies in the distal gut of endangered iberian lynx.</title>
        <authorList>
            <person name="Alcaide M."/>
            <person name="Messina E."/>
            <person name="Richter M."/>
            <person name="Bargiela R."/>
            <person name="Peplies J."/>
            <person name="Huws S.A."/>
            <person name="Newbold C.J."/>
            <person name="Golyshin P.N."/>
            <person name="Simon M.A."/>
            <person name="Lopez G."/>
            <person name="Yakimov M.M."/>
            <person name="Ferrer M."/>
        </authorList>
    </citation>
    <scope>NUCLEOTIDE SEQUENCE</scope>
</reference>
<comment type="caution">
    <text evidence="13">The sequence shown here is derived from an EMBL/GenBank/DDBJ whole genome shotgun (WGS) entry which is preliminary data.</text>
</comment>
<feature type="domain" description="Ion transport" evidence="12">
    <location>
        <begin position="100"/>
        <end position="325"/>
    </location>
</feature>
<evidence type="ECO:0000313" key="13">
    <source>
        <dbReference type="EMBL" id="EJW92996.1"/>
    </source>
</evidence>
<keyword evidence="6" id="KW-0630">Potassium</keyword>
<accession>J9FDL7</accession>
<evidence type="ECO:0000256" key="1">
    <source>
        <dbReference type="ARBA" id="ARBA00004141"/>
    </source>
</evidence>
<evidence type="ECO:0000256" key="2">
    <source>
        <dbReference type="ARBA" id="ARBA00022448"/>
    </source>
</evidence>
<evidence type="ECO:0000256" key="9">
    <source>
        <dbReference type="ARBA" id="ARBA00023136"/>
    </source>
</evidence>
<evidence type="ECO:0000256" key="3">
    <source>
        <dbReference type="ARBA" id="ARBA00022538"/>
    </source>
</evidence>
<evidence type="ECO:0000256" key="8">
    <source>
        <dbReference type="ARBA" id="ARBA00023065"/>
    </source>
</evidence>
<dbReference type="Pfam" id="PF00520">
    <property type="entry name" value="Ion_trans"/>
    <property type="match status" value="1"/>
</dbReference>
<feature type="transmembrane region" description="Helical" evidence="11">
    <location>
        <begin position="294"/>
        <end position="318"/>
    </location>
</feature>
<comment type="subcellular location">
    <subcellularLocation>
        <location evidence="1">Membrane</location>
        <topology evidence="1">Multi-pass membrane protein</topology>
    </subcellularLocation>
</comment>
<evidence type="ECO:0000256" key="10">
    <source>
        <dbReference type="ARBA" id="ARBA00023303"/>
    </source>
</evidence>
<name>J9FDL7_9ZZZZ</name>
<evidence type="ECO:0000256" key="6">
    <source>
        <dbReference type="ARBA" id="ARBA00022958"/>
    </source>
</evidence>
<proteinExistence type="predicted"/>